<dbReference type="PRINTS" id="PR00335">
    <property type="entry name" value="KUPTAKETRKA"/>
</dbReference>
<dbReference type="GO" id="GO:0015079">
    <property type="term" value="F:potassium ion transmembrane transporter activity"/>
    <property type="evidence" value="ECO:0007669"/>
    <property type="project" value="InterPro"/>
</dbReference>
<evidence type="ECO:0000259" key="7">
    <source>
        <dbReference type="PROSITE" id="PS51201"/>
    </source>
</evidence>
<evidence type="ECO:0000313" key="9">
    <source>
        <dbReference type="EMBL" id="HFH29899.1"/>
    </source>
</evidence>
<accession>A0A7C3HXY0</accession>
<feature type="domain" description="RCK N-terminal" evidence="7">
    <location>
        <begin position="229"/>
        <end position="365"/>
    </location>
</feature>
<dbReference type="EMBL" id="DSVL01000318">
    <property type="protein sequence ID" value="HFH29899.1"/>
    <property type="molecule type" value="Genomic_DNA"/>
</dbReference>
<evidence type="ECO:0000256" key="2">
    <source>
        <dbReference type="ARBA" id="ARBA00022448"/>
    </source>
</evidence>
<dbReference type="InterPro" id="IPR036291">
    <property type="entry name" value="NAD(P)-bd_dom_sf"/>
</dbReference>
<evidence type="ECO:0000256" key="5">
    <source>
        <dbReference type="ARBA" id="ARBA00023027"/>
    </source>
</evidence>
<keyword evidence="2" id="KW-0813">Transport</keyword>
<dbReference type="SUPFAM" id="SSF116726">
    <property type="entry name" value="TrkA C-terminal domain-like"/>
    <property type="match status" value="2"/>
</dbReference>
<feature type="domain" description="RCK C-terminal" evidence="8">
    <location>
        <begin position="385"/>
        <end position="466"/>
    </location>
</feature>
<dbReference type="AlphaFoldDB" id="A0A7C3HXY0"/>
<dbReference type="PANTHER" id="PTHR43833">
    <property type="entry name" value="POTASSIUM CHANNEL PROTEIN 2-RELATED-RELATED"/>
    <property type="match status" value="1"/>
</dbReference>
<keyword evidence="3" id="KW-0633">Potassium transport</keyword>
<sequence length="468" mass="51357">MRVIIVGAGMVGTQLAKHLINEKYDVSLIEMNEERARHASNRLDCLVINDEANNIQTLEEAGIAKADALICVTESDEMNIIICGLAEGRYQRVLKIARVRNSDYDNLTRGGVKALGIDFFVHPDREAARTVVQAVEHGALGDILSFGDTSFEMGTIEIAKSCPLCGESIRIFHHLIGSEVLVALIERGNKHILPSGTTILNEGDRVYVIGRQADIQKVFEISGKKLEKVEKIGIVGGGRIGTLITEALLERAQPHPKSLFPFLTNIFPRRFKKIVLIEKDYELCKDLSTQFPDVLVLNEDISDEGFISEEGIADLDLIITATDNQELNIITALYMKSHGLKRAIALVNTPSYGNIARRLGIDVVVPIKSVVVDSILAHLMGSGVTGLHRLGEGTIEILEILVAPDAPVCGQKLKDFHLSSGGLVMLITRRGTSFIPHGEHQFEPNDRLVLIARKGVGAELEKLFGRQE</sequence>
<feature type="domain" description="RCK C-terminal" evidence="8">
    <location>
        <begin position="141"/>
        <end position="224"/>
    </location>
</feature>
<dbReference type="InterPro" id="IPR050721">
    <property type="entry name" value="Trk_Ktr_HKT_K-transport"/>
</dbReference>
<dbReference type="InterPro" id="IPR006036">
    <property type="entry name" value="K_uptake_TrkA"/>
</dbReference>
<gene>
    <name evidence="9" type="primary">trkA</name>
    <name evidence="9" type="ORF">ENS59_10375</name>
</gene>
<keyword evidence="5" id="KW-0520">NAD</keyword>
<dbReference type="NCBIfam" id="NF007039">
    <property type="entry name" value="PRK09496.3-2"/>
    <property type="match status" value="1"/>
</dbReference>
<dbReference type="GO" id="GO:0005886">
    <property type="term" value="C:plasma membrane"/>
    <property type="evidence" value="ECO:0007669"/>
    <property type="project" value="InterPro"/>
</dbReference>
<dbReference type="PROSITE" id="PS51202">
    <property type="entry name" value="RCK_C"/>
    <property type="match status" value="2"/>
</dbReference>
<evidence type="ECO:0000256" key="1">
    <source>
        <dbReference type="ARBA" id="ARBA00017378"/>
    </source>
</evidence>
<evidence type="ECO:0000259" key="8">
    <source>
        <dbReference type="PROSITE" id="PS51202"/>
    </source>
</evidence>
<comment type="caution">
    <text evidence="9">The sequence shown here is derived from an EMBL/GenBank/DDBJ whole genome shotgun (WGS) entry which is preliminary data.</text>
</comment>
<dbReference type="Pfam" id="PF02080">
    <property type="entry name" value="TrkA_C"/>
    <property type="match status" value="2"/>
</dbReference>
<dbReference type="InterPro" id="IPR036721">
    <property type="entry name" value="RCK_C_sf"/>
</dbReference>
<keyword evidence="4" id="KW-0630">Potassium</keyword>
<dbReference type="PANTHER" id="PTHR43833:SF5">
    <property type="entry name" value="TRK SYSTEM POTASSIUM UPTAKE PROTEIN TRKA"/>
    <property type="match status" value="1"/>
</dbReference>
<proteinExistence type="predicted"/>
<dbReference type="Pfam" id="PF02254">
    <property type="entry name" value="TrkA_N"/>
    <property type="match status" value="2"/>
</dbReference>
<name>A0A7C3HXY0_9SPIR</name>
<dbReference type="Gene3D" id="3.40.50.720">
    <property type="entry name" value="NAD(P)-binding Rossmann-like Domain"/>
    <property type="match status" value="2"/>
</dbReference>
<evidence type="ECO:0000256" key="6">
    <source>
        <dbReference type="ARBA" id="ARBA00023065"/>
    </source>
</evidence>
<feature type="domain" description="RCK N-terminal" evidence="7">
    <location>
        <begin position="1"/>
        <end position="121"/>
    </location>
</feature>
<dbReference type="InterPro" id="IPR006037">
    <property type="entry name" value="RCK_C"/>
</dbReference>
<dbReference type="PROSITE" id="PS51201">
    <property type="entry name" value="RCK_N"/>
    <property type="match status" value="2"/>
</dbReference>
<dbReference type="SUPFAM" id="SSF51735">
    <property type="entry name" value="NAD(P)-binding Rossmann-fold domains"/>
    <property type="match status" value="2"/>
</dbReference>
<reference evidence="9" key="1">
    <citation type="journal article" date="2020" name="mSystems">
        <title>Genome- and Community-Level Interaction Insights into Carbon Utilization and Element Cycling Functions of Hydrothermarchaeota in Hydrothermal Sediment.</title>
        <authorList>
            <person name="Zhou Z."/>
            <person name="Liu Y."/>
            <person name="Xu W."/>
            <person name="Pan J."/>
            <person name="Luo Z.H."/>
            <person name="Li M."/>
        </authorList>
    </citation>
    <scope>NUCLEOTIDE SEQUENCE [LARGE SCALE GENOMIC DNA]</scope>
    <source>
        <strain evidence="9">SpSt-503</strain>
    </source>
</reference>
<evidence type="ECO:0000256" key="3">
    <source>
        <dbReference type="ARBA" id="ARBA00022538"/>
    </source>
</evidence>
<dbReference type="InterPro" id="IPR003148">
    <property type="entry name" value="RCK_N"/>
</dbReference>
<dbReference type="Gene3D" id="3.30.70.1450">
    <property type="entry name" value="Regulator of K+ conductance, C-terminal domain"/>
    <property type="match status" value="2"/>
</dbReference>
<protein>
    <recommendedName>
        <fullName evidence="1">Trk system potassium uptake protein TrkA</fullName>
    </recommendedName>
</protein>
<keyword evidence="6" id="KW-0406">Ion transport</keyword>
<evidence type="ECO:0000256" key="4">
    <source>
        <dbReference type="ARBA" id="ARBA00022958"/>
    </source>
</evidence>
<organism evidence="9">
    <name type="scientific">Gracilinema caldarium</name>
    <dbReference type="NCBI Taxonomy" id="215591"/>
    <lineage>
        <taxon>Bacteria</taxon>
        <taxon>Pseudomonadati</taxon>
        <taxon>Spirochaetota</taxon>
        <taxon>Spirochaetia</taxon>
        <taxon>Spirochaetales</taxon>
        <taxon>Breznakiellaceae</taxon>
        <taxon>Gracilinema</taxon>
    </lineage>
</organism>